<reference evidence="2" key="1">
    <citation type="submission" date="2023-10" db="EMBL/GenBank/DDBJ databases">
        <title>Genome assemblies of two species of porcelain crab, Petrolisthes cinctipes and Petrolisthes manimaculis (Anomura: Porcellanidae).</title>
        <authorList>
            <person name="Angst P."/>
        </authorList>
    </citation>
    <scope>NUCLEOTIDE SEQUENCE</scope>
    <source>
        <strain evidence="2">PB745_01</strain>
        <tissue evidence="2">Gill</tissue>
    </source>
</reference>
<feature type="region of interest" description="Disordered" evidence="1">
    <location>
        <begin position="284"/>
        <end position="369"/>
    </location>
</feature>
<dbReference type="CDD" id="cd09275">
    <property type="entry name" value="RNase_HI_RT_DIRS1"/>
    <property type="match status" value="1"/>
</dbReference>
<dbReference type="Proteomes" id="UP001286313">
    <property type="component" value="Unassembled WGS sequence"/>
</dbReference>
<protein>
    <submittedName>
        <fullName evidence="2">Uncharacterized protein</fullName>
    </submittedName>
</protein>
<evidence type="ECO:0000313" key="2">
    <source>
        <dbReference type="EMBL" id="KAK3875354.1"/>
    </source>
</evidence>
<organism evidence="2 3">
    <name type="scientific">Petrolisthes cinctipes</name>
    <name type="common">Flat porcelain crab</name>
    <dbReference type="NCBI Taxonomy" id="88211"/>
    <lineage>
        <taxon>Eukaryota</taxon>
        <taxon>Metazoa</taxon>
        <taxon>Ecdysozoa</taxon>
        <taxon>Arthropoda</taxon>
        <taxon>Crustacea</taxon>
        <taxon>Multicrustacea</taxon>
        <taxon>Malacostraca</taxon>
        <taxon>Eumalacostraca</taxon>
        <taxon>Eucarida</taxon>
        <taxon>Decapoda</taxon>
        <taxon>Pleocyemata</taxon>
        <taxon>Anomura</taxon>
        <taxon>Galatheoidea</taxon>
        <taxon>Porcellanidae</taxon>
        <taxon>Petrolisthes</taxon>
    </lineage>
</organism>
<comment type="caution">
    <text evidence="2">The sequence shown here is derived from an EMBL/GenBank/DDBJ whole genome shotgun (WGS) entry which is preliminary data.</text>
</comment>
<gene>
    <name evidence="2" type="ORF">Pcinc_019764</name>
</gene>
<evidence type="ECO:0000256" key="1">
    <source>
        <dbReference type="SAM" id="MobiDB-lite"/>
    </source>
</evidence>
<accession>A0AAE1FJI5</accession>
<feature type="compositionally biased region" description="Basic and acidic residues" evidence="1">
    <location>
        <begin position="337"/>
        <end position="349"/>
    </location>
</feature>
<evidence type="ECO:0000313" key="3">
    <source>
        <dbReference type="Proteomes" id="UP001286313"/>
    </source>
</evidence>
<feature type="compositionally biased region" description="Low complexity" evidence="1">
    <location>
        <begin position="305"/>
        <end position="318"/>
    </location>
</feature>
<name>A0AAE1FJI5_PETCI</name>
<dbReference type="EMBL" id="JAWQEG010001977">
    <property type="protein sequence ID" value="KAK3875354.1"/>
    <property type="molecule type" value="Genomic_DNA"/>
</dbReference>
<keyword evidence="3" id="KW-1185">Reference proteome</keyword>
<proteinExistence type="predicted"/>
<dbReference type="AlphaFoldDB" id="A0AAE1FJI5"/>
<sequence length="499" mass="55162">MELSFEPDTDFKCNPRCGFQWRIFFYEKSRGLDGVSYVFKWESSAQLPQSPFPQVTTEEVSKAAAELALLSHLLTPTLHQDSAAPRSNHLLSLPSVEDRGAEALVKPLLSWWNKKATSKLNSSRPSAPGDLVSVISNSEDLWGQLGKFLSAPLSDTAGVPALPSPSTELVKEDDLASNRALSQFSGMSLLFWLAKTPSAQGTASSAAFDSSAAFRHLSTLAMASIQALHPSLLSMTSEALSTRLRCRESMLGGIDMAVRQSLFTSDPLSPAALDVDRTKELLQTGPQRVTVNVLHRNSAPSSRAHQQSSGPSRGSSHSRSFRHLPYPSTLRPSASVHRQETGRRQDSSHHHQQSFHSDSRDLSSLDSSQAQGLWTPTQSGFHINAKELIVALIFRQRFPKLQKTPILFPMDNQIAVQCIRCQGSSHSLLLLSITEELFDLAAARHLHLTASYLPSRDNVWADDLSHQRVLSVEWELRDEAFLDLVDLFSCSLHHHQRCC</sequence>